<feature type="transmembrane region" description="Helical" evidence="1">
    <location>
        <begin position="92"/>
        <end position="109"/>
    </location>
</feature>
<evidence type="ECO:0008006" key="4">
    <source>
        <dbReference type="Google" id="ProtNLM"/>
    </source>
</evidence>
<feature type="transmembrane region" description="Helical" evidence="1">
    <location>
        <begin position="12"/>
        <end position="32"/>
    </location>
</feature>
<evidence type="ECO:0000256" key="1">
    <source>
        <dbReference type="SAM" id="Phobius"/>
    </source>
</evidence>
<keyword evidence="1" id="KW-1133">Transmembrane helix</keyword>
<name>B4CWP7_9BACT</name>
<sequence>MAVDNFGRWHNGAILSLFLIPWAAWLVITILHCPRLGGQSTECLFWYAFALWALVEAILFTFVLFCSAWPLLPYYITPLEEAHPVRAYLPQLILAMIGLLAIGATIARLRK</sequence>
<comment type="caution">
    <text evidence="2">The sequence shown here is derived from an EMBL/GenBank/DDBJ whole genome shotgun (WGS) entry which is preliminary data.</text>
</comment>
<keyword evidence="1" id="KW-0812">Transmembrane</keyword>
<gene>
    <name evidence="2" type="ORF">CfE428DRAFT_1085</name>
</gene>
<accession>B4CWP7</accession>
<dbReference type="Proteomes" id="UP000005824">
    <property type="component" value="Unassembled WGS sequence"/>
</dbReference>
<dbReference type="EMBL" id="ABVL01000002">
    <property type="protein sequence ID" value="EDY21839.1"/>
    <property type="molecule type" value="Genomic_DNA"/>
</dbReference>
<feature type="transmembrane region" description="Helical" evidence="1">
    <location>
        <begin position="44"/>
        <end position="72"/>
    </location>
</feature>
<dbReference type="InParanoid" id="B4CWP7"/>
<keyword evidence="3" id="KW-1185">Reference proteome</keyword>
<organism evidence="2 3">
    <name type="scientific">Chthoniobacter flavus Ellin428</name>
    <dbReference type="NCBI Taxonomy" id="497964"/>
    <lineage>
        <taxon>Bacteria</taxon>
        <taxon>Pseudomonadati</taxon>
        <taxon>Verrucomicrobiota</taxon>
        <taxon>Spartobacteria</taxon>
        <taxon>Chthoniobacterales</taxon>
        <taxon>Chthoniobacteraceae</taxon>
        <taxon>Chthoniobacter</taxon>
    </lineage>
</organism>
<proteinExistence type="predicted"/>
<dbReference type="RefSeq" id="WP_006978411.1">
    <property type="nucleotide sequence ID" value="NZ_ABVL01000002.1"/>
</dbReference>
<evidence type="ECO:0000313" key="3">
    <source>
        <dbReference type="Proteomes" id="UP000005824"/>
    </source>
</evidence>
<reference evidence="2 3" key="1">
    <citation type="journal article" date="2011" name="J. Bacteriol.">
        <title>Genome sequence of Chthoniobacter flavus Ellin428, an aerobic heterotrophic soil bacterium.</title>
        <authorList>
            <person name="Kant R."/>
            <person name="van Passel M.W."/>
            <person name="Palva A."/>
            <person name="Lucas S."/>
            <person name="Lapidus A."/>
            <person name="Glavina Del Rio T."/>
            <person name="Dalin E."/>
            <person name="Tice H."/>
            <person name="Bruce D."/>
            <person name="Goodwin L."/>
            <person name="Pitluck S."/>
            <person name="Larimer F.W."/>
            <person name="Land M.L."/>
            <person name="Hauser L."/>
            <person name="Sangwan P."/>
            <person name="de Vos W.M."/>
            <person name="Janssen P.H."/>
            <person name="Smidt H."/>
        </authorList>
    </citation>
    <scope>NUCLEOTIDE SEQUENCE [LARGE SCALE GENOMIC DNA]</scope>
    <source>
        <strain evidence="2 3">Ellin428</strain>
    </source>
</reference>
<dbReference type="AlphaFoldDB" id="B4CWP7"/>
<evidence type="ECO:0000313" key="2">
    <source>
        <dbReference type="EMBL" id="EDY21839.1"/>
    </source>
</evidence>
<protein>
    <recommendedName>
        <fullName evidence="4">Transmembrane protein</fullName>
    </recommendedName>
</protein>
<keyword evidence="1" id="KW-0472">Membrane</keyword>